<dbReference type="PIRSF" id="PIRSF000103">
    <property type="entry name" value="HIBADH"/>
    <property type="match status" value="1"/>
</dbReference>
<dbReference type="Pfam" id="PF14833">
    <property type="entry name" value="NAD_binding_11"/>
    <property type="match status" value="1"/>
</dbReference>
<dbReference type="SUPFAM" id="SSF51735">
    <property type="entry name" value="NAD(P)-binding Rossmann-fold domains"/>
    <property type="match status" value="1"/>
</dbReference>
<dbReference type="PANTHER" id="PTHR43060:SF15">
    <property type="entry name" value="3-HYDROXYISOBUTYRATE DEHYDROGENASE-LIKE 1, MITOCHONDRIAL-RELATED"/>
    <property type="match status" value="1"/>
</dbReference>
<evidence type="ECO:0000259" key="3">
    <source>
        <dbReference type="Pfam" id="PF03446"/>
    </source>
</evidence>
<name>A0ABS4E0W4_9HYPH</name>
<keyword evidence="2" id="KW-0520">NAD</keyword>
<evidence type="ECO:0000259" key="4">
    <source>
        <dbReference type="Pfam" id="PF14833"/>
    </source>
</evidence>
<dbReference type="RefSeq" id="WP_245224131.1">
    <property type="nucleotide sequence ID" value="NZ_JAGGJU010000008.1"/>
</dbReference>
<proteinExistence type="predicted"/>
<sequence>MTETASTEPPRTRRIAFLGTGLMGAPMARRLLEAGFDVTVWNRDPAKAEPLRASGGKPAARAAEAVKEADIVFTMLSDGKAVSAVLFEGGVAEALKPGCIVIDTSSIAPPIAKDHSGKLAKIQVEHLDAPVSGGVVGAEAGTLAIMAGGKAEIVDSLADVFAALGRVTHVGPSGAGQICKLANQQIVAVTIGAVAEAMMLVQAGGASRAKFRDAIRGGFAESRILELHGKRMVDRAFAPGGLSRLQLKDLDAVKDMADAFGLSLPLTEEVRSAFEQFVADGHGEVDHSGLLLHLEKINGRAKPETQP</sequence>
<reference evidence="5 6" key="1">
    <citation type="submission" date="2021-03" db="EMBL/GenBank/DDBJ databases">
        <title>Genomic Encyclopedia of Type Strains, Phase IV (KMG-IV): sequencing the most valuable type-strain genomes for metagenomic binning, comparative biology and taxonomic classification.</title>
        <authorList>
            <person name="Goeker M."/>
        </authorList>
    </citation>
    <scope>NUCLEOTIDE SEQUENCE [LARGE SCALE GENOMIC DNA]</scope>
    <source>
        <strain evidence="5 6">DSM 21600</strain>
    </source>
</reference>
<dbReference type="InterPro" id="IPR036291">
    <property type="entry name" value="NAD(P)-bd_dom_sf"/>
</dbReference>
<dbReference type="InterPro" id="IPR006115">
    <property type="entry name" value="6PGDH_NADP-bd"/>
</dbReference>
<evidence type="ECO:0000313" key="5">
    <source>
        <dbReference type="EMBL" id="MBP1851582.1"/>
    </source>
</evidence>
<gene>
    <name evidence="5" type="ORF">J2Z17_003030</name>
</gene>
<evidence type="ECO:0000256" key="2">
    <source>
        <dbReference type="ARBA" id="ARBA00023027"/>
    </source>
</evidence>
<evidence type="ECO:0000256" key="1">
    <source>
        <dbReference type="ARBA" id="ARBA00023002"/>
    </source>
</evidence>
<feature type="domain" description="6-phosphogluconate dehydrogenase NADP-binding" evidence="3">
    <location>
        <begin position="14"/>
        <end position="171"/>
    </location>
</feature>
<keyword evidence="6" id="KW-1185">Reference proteome</keyword>
<keyword evidence="1 5" id="KW-0560">Oxidoreductase</keyword>
<dbReference type="Gene3D" id="1.10.1040.10">
    <property type="entry name" value="N-(1-d-carboxylethyl)-l-norvaline Dehydrogenase, domain 2"/>
    <property type="match status" value="1"/>
</dbReference>
<dbReference type="InterPro" id="IPR013328">
    <property type="entry name" value="6PGD_dom2"/>
</dbReference>
<dbReference type="InterPro" id="IPR008927">
    <property type="entry name" value="6-PGluconate_DH-like_C_sf"/>
</dbReference>
<dbReference type="Gene3D" id="3.40.50.720">
    <property type="entry name" value="NAD(P)-binding Rossmann-like Domain"/>
    <property type="match status" value="1"/>
</dbReference>
<feature type="domain" description="3-hydroxyisobutyrate dehydrogenase-like NAD-binding" evidence="4">
    <location>
        <begin position="174"/>
        <end position="291"/>
    </location>
</feature>
<dbReference type="Pfam" id="PF03446">
    <property type="entry name" value="NAD_binding_2"/>
    <property type="match status" value="1"/>
</dbReference>
<dbReference type="InterPro" id="IPR015815">
    <property type="entry name" value="HIBADH-related"/>
</dbReference>
<dbReference type="PANTHER" id="PTHR43060">
    <property type="entry name" value="3-HYDROXYISOBUTYRATE DEHYDROGENASE-LIKE 1, MITOCHONDRIAL-RELATED"/>
    <property type="match status" value="1"/>
</dbReference>
<dbReference type="GO" id="GO:0008679">
    <property type="term" value="F:2-hydroxy-3-oxopropionate reductase activity"/>
    <property type="evidence" value="ECO:0007669"/>
    <property type="project" value="UniProtKB-EC"/>
</dbReference>
<dbReference type="EMBL" id="JAGGJU010000008">
    <property type="protein sequence ID" value="MBP1851582.1"/>
    <property type="molecule type" value="Genomic_DNA"/>
</dbReference>
<dbReference type="EC" id="1.1.1.60" evidence="5"/>
<dbReference type="SUPFAM" id="SSF48179">
    <property type="entry name" value="6-phosphogluconate dehydrogenase C-terminal domain-like"/>
    <property type="match status" value="1"/>
</dbReference>
<dbReference type="Proteomes" id="UP000759443">
    <property type="component" value="Unassembled WGS sequence"/>
</dbReference>
<accession>A0ABS4E0W4</accession>
<comment type="caution">
    <text evidence="5">The sequence shown here is derived from an EMBL/GenBank/DDBJ whole genome shotgun (WGS) entry which is preliminary data.</text>
</comment>
<dbReference type="InterPro" id="IPR029154">
    <property type="entry name" value="HIBADH-like_NADP-bd"/>
</dbReference>
<evidence type="ECO:0000313" key="6">
    <source>
        <dbReference type="Proteomes" id="UP000759443"/>
    </source>
</evidence>
<organism evidence="5 6">
    <name type="scientific">Rhizobium halophytocola</name>
    <dbReference type="NCBI Taxonomy" id="735519"/>
    <lineage>
        <taxon>Bacteria</taxon>
        <taxon>Pseudomonadati</taxon>
        <taxon>Pseudomonadota</taxon>
        <taxon>Alphaproteobacteria</taxon>
        <taxon>Hyphomicrobiales</taxon>
        <taxon>Rhizobiaceae</taxon>
        <taxon>Rhizobium/Agrobacterium group</taxon>
        <taxon>Rhizobium</taxon>
    </lineage>
</organism>
<protein>
    <submittedName>
        <fullName evidence="5">2-hydroxy-3-oxopropionate reductase</fullName>
        <ecNumber evidence="5">1.1.1.60</ecNumber>
    </submittedName>
</protein>